<sequence length="137" mass="15485">MGTNNEISFWTKFAEIAQVKKLANTIKYISSIIAISNNIKIKERLRFSLLLDCVVGSTLSTELTKVFTYEDIYQIVDMIKSHNAIASQILVPKFLPSIIAMIANQRKEMVTSIFKLLKKLLDIIAYLQLKILGFGAD</sequence>
<organism evidence="1 2">
    <name type="scientific">Racocetra persica</name>
    <dbReference type="NCBI Taxonomy" id="160502"/>
    <lineage>
        <taxon>Eukaryota</taxon>
        <taxon>Fungi</taxon>
        <taxon>Fungi incertae sedis</taxon>
        <taxon>Mucoromycota</taxon>
        <taxon>Glomeromycotina</taxon>
        <taxon>Glomeromycetes</taxon>
        <taxon>Diversisporales</taxon>
        <taxon>Gigasporaceae</taxon>
        <taxon>Racocetra</taxon>
    </lineage>
</organism>
<reference evidence="1" key="1">
    <citation type="submission" date="2021-06" db="EMBL/GenBank/DDBJ databases">
        <authorList>
            <person name="Kallberg Y."/>
            <person name="Tangrot J."/>
            <person name="Rosling A."/>
        </authorList>
    </citation>
    <scope>NUCLEOTIDE SEQUENCE</scope>
    <source>
        <strain evidence="1">MA461A</strain>
    </source>
</reference>
<gene>
    <name evidence="1" type="ORF">RPERSI_LOCUS13696</name>
</gene>
<comment type="caution">
    <text evidence="1">The sequence shown here is derived from an EMBL/GenBank/DDBJ whole genome shotgun (WGS) entry which is preliminary data.</text>
</comment>
<dbReference type="EMBL" id="CAJVQC010030682">
    <property type="protein sequence ID" value="CAG8746297.1"/>
    <property type="molecule type" value="Genomic_DNA"/>
</dbReference>
<dbReference type="Proteomes" id="UP000789920">
    <property type="component" value="Unassembled WGS sequence"/>
</dbReference>
<name>A0ACA9QEF3_9GLOM</name>
<accession>A0ACA9QEF3</accession>
<proteinExistence type="predicted"/>
<protein>
    <submittedName>
        <fullName evidence="1">16088_t:CDS:1</fullName>
    </submittedName>
</protein>
<evidence type="ECO:0000313" key="2">
    <source>
        <dbReference type="Proteomes" id="UP000789920"/>
    </source>
</evidence>
<evidence type="ECO:0000313" key="1">
    <source>
        <dbReference type="EMBL" id="CAG8746297.1"/>
    </source>
</evidence>
<feature type="non-terminal residue" evidence="1">
    <location>
        <position position="137"/>
    </location>
</feature>
<keyword evidence="2" id="KW-1185">Reference proteome</keyword>